<proteinExistence type="inferred from homology"/>
<dbReference type="Pfam" id="PF13462">
    <property type="entry name" value="Thioredoxin_4"/>
    <property type="match status" value="1"/>
</dbReference>
<comment type="similarity">
    <text evidence="1">Belongs to the glutaredoxin family.</text>
</comment>
<evidence type="ECO:0000259" key="2">
    <source>
        <dbReference type="Pfam" id="PF13462"/>
    </source>
</evidence>
<keyword evidence="4" id="KW-1185">Reference proteome</keyword>
<dbReference type="CDD" id="cd02972">
    <property type="entry name" value="DsbA_family"/>
    <property type="match status" value="1"/>
</dbReference>
<evidence type="ECO:0000256" key="1">
    <source>
        <dbReference type="ARBA" id="ARBA00007787"/>
    </source>
</evidence>
<dbReference type="AlphaFoldDB" id="A0A977PLD7"/>
<evidence type="ECO:0000313" key="4">
    <source>
        <dbReference type="Proteomes" id="UP001063698"/>
    </source>
</evidence>
<dbReference type="EMBL" id="CP006868">
    <property type="protein sequence ID" value="UXD22394.1"/>
    <property type="molecule type" value="Genomic_DNA"/>
</dbReference>
<evidence type="ECO:0000313" key="3">
    <source>
        <dbReference type="EMBL" id="UXD22394.1"/>
    </source>
</evidence>
<feature type="domain" description="Thioredoxin-like fold" evidence="2">
    <location>
        <begin position="132"/>
        <end position="282"/>
    </location>
</feature>
<dbReference type="InterPro" id="IPR012336">
    <property type="entry name" value="Thioredoxin-like_fold"/>
</dbReference>
<name>A0A977PLD7_9CREN</name>
<dbReference type="InterPro" id="IPR036249">
    <property type="entry name" value="Thioredoxin-like_sf"/>
</dbReference>
<dbReference type="Proteomes" id="UP001063698">
    <property type="component" value="Chromosome"/>
</dbReference>
<reference evidence="3" key="1">
    <citation type="submission" date="2013-11" db="EMBL/GenBank/DDBJ databases">
        <title>Comparative genomics of Ignicoccus.</title>
        <authorList>
            <person name="Podar M."/>
        </authorList>
    </citation>
    <scope>NUCLEOTIDE SEQUENCE</scope>
    <source>
        <strain evidence="3">DSM 13166</strain>
    </source>
</reference>
<sequence>MKKVMVSLLVLAAFVLAAKSCVNVSHNAVILIDSLTQKIYPKLKVGMVLKNDVLVDNVTKLLPDYTGWLPAALVKVNQAQAASCKKAGLPLYNSCSGSTYCLVPINGIAVYIYHGNFTKKLFEVFGGMPKGMGNPKSSLWVIELLDPFCPYCARFYLEGGGRLIETWAKEGKIYMIPVMIAFHTYTKGYNQSLALAYVQQELANGNETQKFFDLEHKIIANLEALVNAKKELVNIVNVVKEYGLVKQVKNETQAINALKGWYNEQMMKAHQLFPTIATPTTILLNPKTGKAIAVMGAQSSAALVQVARILGVNIK</sequence>
<dbReference type="KEGG" id="ipc:IPA_04295"/>
<dbReference type="Gene3D" id="3.40.30.10">
    <property type="entry name" value="Glutaredoxin"/>
    <property type="match status" value="1"/>
</dbReference>
<organism evidence="3 4">
    <name type="scientific">Ignicoccus pacificus DSM 13166</name>
    <dbReference type="NCBI Taxonomy" id="940294"/>
    <lineage>
        <taxon>Archaea</taxon>
        <taxon>Thermoproteota</taxon>
        <taxon>Thermoprotei</taxon>
        <taxon>Desulfurococcales</taxon>
        <taxon>Desulfurococcaceae</taxon>
        <taxon>Ignicoccus</taxon>
    </lineage>
</organism>
<dbReference type="SUPFAM" id="SSF52833">
    <property type="entry name" value="Thioredoxin-like"/>
    <property type="match status" value="1"/>
</dbReference>
<accession>A0A977PLD7</accession>
<protein>
    <recommendedName>
        <fullName evidence="2">Thioredoxin-like fold domain-containing protein</fullName>
    </recommendedName>
</protein>
<gene>
    <name evidence="3" type="ORF">IPA_04295</name>
</gene>